<reference evidence="1 2" key="1">
    <citation type="submission" date="2018-11" db="EMBL/GenBank/DDBJ databases">
        <title>Species Designations Belie Phenotypic and Genotypic Heterogeneity in Oral Streptococci.</title>
        <authorList>
            <person name="Velsko I."/>
        </authorList>
    </citation>
    <scope>NUCLEOTIDE SEQUENCE [LARGE SCALE GENOMIC DNA]</scope>
    <source>
        <strain evidence="1 2">BCC15</strain>
    </source>
</reference>
<accession>A0A3R9IR22</accession>
<proteinExistence type="predicted"/>
<name>A0A3R9IR22_STRMT</name>
<evidence type="ECO:0000313" key="2">
    <source>
        <dbReference type="Proteomes" id="UP000278653"/>
    </source>
</evidence>
<dbReference type="RefSeq" id="WP_125447251.1">
    <property type="nucleotide sequence ID" value="NZ_RJNH01000003.1"/>
</dbReference>
<comment type="caution">
    <text evidence="1">The sequence shown here is derived from an EMBL/GenBank/DDBJ whole genome shotgun (WGS) entry which is preliminary data.</text>
</comment>
<sequence>MFKNTIEFVKRATIDAVPAKIKNFKDEQLEQGKKYYLYMFLHDERFGELSNSGAYYGGNKDTAKQKMSRLMKDSRTHLSENVLELLSKNMNVSISELLWGKEENWKKLLPALFYLIVFESISVSDFKKIREQQLKSNMIEVLKESVLFSSELAKKEIEADLSDGIVSFDIFDKNLFTVISRLYQNEVEEKFYRVFKEFFIEKKYYLKKLDNRIIDFAERVYVDVIFDNKKTEDSLGIQVYKTSNLFLNADYREYRASTIQKNSLNELVLEDGQVLEHYLEEEQRMIVEQVSKFVNGLDKLQREQDERLGYRKNNKNIFKYGFNVVQFDEKYFKESEEKIEETMISTEQMAADLKKLDM</sequence>
<dbReference type="AlphaFoldDB" id="A0A3R9IR22"/>
<organism evidence="1 2">
    <name type="scientific">Streptococcus mitis</name>
    <dbReference type="NCBI Taxonomy" id="28037"/>
    <lineage>
        <taxon>Bacteria</taxon>
        <taxon>Bacillati</taxon>
        <taxon>Bacillota</taxon>
        <taxon>Bacilli</taxon>
        <taxon>Lactobacillales</taxon>
        <taxon>Streptococcaceae</taxon>
        <taxon>Streptococcus</taxon>
        <taxon>Streptococcus mitis group</taxon>
    </lineage>
</organism>
<evidence type="ECO:0000313" key="1">
    <source>
        <dbReference type="EMBL" id="RSI61754.1"/>
    </source>
</evidence>
<dbReference type="Proteomes" id="UP000278653">
    <property type="component" value="Unassembled WGS sequence"/>
</dbReference>
<protein>
    <submittedName>
        <fullName evidence="1">Uncharacterized protein</fullName>
    </submittedName>
</protein>
<gene>
    <name evidence="1" type="ORF">D8865_03810</name>
</gene>
<dbReference type="EMBL" id="RJNH01000003">
    <property type="protein sequence ID" value="RSI61754.1"/>
    <property type="molecule type" value="Genomic_DNA"/>
</dbReference>